<dbReference type="PANTHER" id="PTHR43642">
    <property type="entry name" value="HYBRID SIGNAL TRANSDUCTION HISTIDINE KINASE G"/>
    <property type="match status" value="1"/>
</dbReference>
<dbReference type="SMART" id="SM00387">
    <property type="entry name" value="HATPase_c"/>
    <property type="match status" value="1"/>
</dbReference>
<dbReference type="Gene3D" id="1.10.287.130">
    <property type="match status" value="1"/>
</dbReference>
<dbReference type="InterPro" id="IPR036097">
    <property type="entry name" value="HisK_dim/P_sf"/>
</dbReference>
<protein>
    <submittedName>
        <fullName evidence="6">Hybrid signal transduction histidine kinase K</fullName>
    </submittedName>
</protein>
<evidence type="ECO:0000256" key="2">
    <source>
        <dbReference type="PROSITE-ProRule" id="PRU00169"/>
    </source>
</evidence>
<dbReference type="Proteomes" id="UP001431209">
    <property type="component" value="Unassembled WGS sequence"/>
</dbReference>
<dbReference type="InterPro" id="IPR041664">
    <property type="entry name" value="AAA_16"/>
</dbReference>
<dbReference type="Gene3D" id="3.40.50.300">
    <property type="entry name" value="P-loop containing nucleotide triphosphate hydrolases"/>
    <property type="match status" value="1"/>
</dbReference>
<dbReference type="CDD" id="cd17546">
    <property type="entry name" value="REC_hyHK_CKI1_RcsC-like"/>
    <property type="match status" value="1"/>
</dbReference>
<dbReference type="PROSITE" id="PS50109">
    <property type="entry name" value="HIS_KIN"/>
    <property type="match status" value="1"/>
</dbReference>
<dbReference type="PROSITE" id="PS50110">
    <property type="entry name" value="RESPONSE_REGULATORY"/>
    <property type="match status" value="1"/>
</dbReference>
<dbReference type="InterPro" id="IPR003594">
    <property type="entry name" value="HATPase_dom"/>
</dbReference>
<name>A0AAW2YZ65_9EUKA</name>
<dbReference type="InterPro" id="IPR001789">
    <property type="entry name" value="Sig_transdc_resp-reg_receiver"/>
</dbReference>
<dbReference type="InterPro" id="IPR036890">
    <property type="entry name" value="HATPase_C_sf"/>
</dbReference>
<dbReference type="SUPFAM" id="SSF47384">
    <property type="entry name" value="Homodimeric domain of signal transducing histidine kinase"/>
    <property type="match status" value="1"/>
</dbReference>
<evidence type="ECO:0000259" key="5">
    <source>
        <dbReference type="PROSITE" id="PS50110"/>
    </source>
</evidence>
<dbReference type="EMBL" id="JAOPGA020000809">
    <property type="protein sequence ID" value="KAL0482040.1"/>
    <property type="molecule type" value="Genomic_DNA"/>
</dbReference>
<dbReference type="SUPFAM" id="SSF52540">
    <property type="entry name" value="P-loop containing nucleoside triphosphate hydrolases"/>
    <property type="match status" value="1"/>
</dbReference>
<dbReference type="SMART" id="SM00388">
    <property type="entry name" value="HisKA"/>
    <property type="match status" value="1"/>
</dbReference>
<dbReference type="InterPro" id="IPR000719">
    <property type="entry name" value="Prot_kinase_dom"/>
</dbReference>
<dbReference type="SUPFAM" id="SSF55874">
    <property type="entry name" value="ATPase domain of HSP90 chaperone/DNA topoisomerase II/histidine kinase"/>
    <property type="match status" value="1"/>
</dbReference>
<organism evidence="6 7">
    <name type="scientific">Acrasis kona</name>
    <dbReference type="NCBI Taxonomy" id="1008807"/>
    <lineage>
        <taxon>Eukaryota</taxon>
        <taxon>Discoba</taxon>
        <taxon>Heterolobosea</taxon>
        <taxon>Tetramitia</taxon>
        <taxon>Eutetramitia</taxon>
        <taxon>Acrasidae</taxon>
        <taxon>Acrasis</taxon>
    </lineage>
</organism>
<dbReference type="Pfam" id="PF00072">
    <property type="entry name" value="Response_reg"/>
    <property type="match status" value="1"/>
</dbReference>
<reference evidence="6 7" key="1">
    <citation type="submission" date="2024-03" db="EMBL/GenBank/DDBJ databases">
        <title>The Acrasis kona genome and developmental transcriptomes reveal deep origins of eukaryotic multicellular pathways.</title>
        <authorList>
            <person name="Sheikh S."/>
            <person name="Fu C.-J."/>
            <person name="Brown M.W."/>
            <person name="Baldauf S.L."/>
        </authorList>
    </citation>
    <scope>NUCLEOTIDE SEQUENCE [LARGE SCALE GENOMIC DNA]</scope>
    <source>
        <strain evidence="6 7">ATCC MYA-3509</strain>
    </source>
</reference>
<dbReference type="PANTHER" id="PTHR43642:SF1">
    <property type="entry name" value="HYBRID SIGNAL TRANSDUCTION HISTIDINE KINASE G"/>
    <property type="match status" value="1"/>
</dbReference>
<dbReference type="SUPFAM" id="SSF52172">
    <property type="entry name" value="CheY-like"/>
    <property type="match status" value="1"/>
</dbReference>
<evidence type="ECO:0000256" key="1">
    <source>
        <dbReference type="ARBA" id="ARBA00022553"/>
    </source>
</evidence>
<dbReference type="SUPFAM" id="SSF56112">
    <property type="entry name" value="Protein kinase-like (PK-like)"/>
    <property type="match status" value="1"/>
</dbReference>
<dbReference type="InterPro" id="IPR004358">
    <property type="entry name" value="Sig_transdc_His_kin-like_C"/>
</dbReference>
<evidence type="ECO:0000259" key="4">
    <source>
        <dbReference type="PROSITE" id="PS50109"/>
    </source>
</evidence>
<dbReference type="GO" id="GO:0005524">
    <property type="term" value="F:ATP binding"/>
    <property type="evidence" value="ECO:0007669"/>
    <property type="project" value="InterPro"/>
</dbReference>
<keyword evidence="1 2" id="KW-0597">Phosphoprotein</keyword>
<dbReference type="Pfam" id="PF02518">
    <property type="entry name" value="HATPase_c"/>
    <property type="match status" value="1"/>
</dbReference>
<dbReference type="Gene3D" id="1.10.510.10">
    <property type="entry name" value="Transferase(Phosphotransferase) domain 1"/>
    <property type="match status" value="2"/>
</dbReference>
<gene>
    <name evidence="6" type="ORF">AKO1_013264</name>
</gene>
<dbReference type="SMART" id="SM00448">
    <property type="entry name" value="REC"/>
    <property type="match status" value="1"/>
</dbReference>
<evidence type="ECO:0000259" key="3">
    <source>
        <dbReference type="PROSITE" id="PS50011"/>
    </source>
</evidence>
<keyword evidence="7" id="KW-1185">Reference proteome</keyword>
<dbReference type="Pfam" id="PF00512">
    <property type="entry name" value="HisKA"/>
    <property type="match status" value="1"/>
</dbReference>
<dbReference type="InterPro" id="IPR053159">
    <property type="entry name" value="Hybrid_Histidine_Kinase"/>
</dbReference>
<feature type="domain" description="Response regulatory" evidence="5">
    <location>
        <begin position="1834"/>
        <end position="1954"/>
    </location>
</feature>
<feature type="domain" description="Protein kinase" evidence="3">
    <location>
        <begin position="13"/>
        <end position="355"/>
    </location>
</feature>
<dbReference type="InterPro" id="IPR005467">
    <property type="entry name" value="His_kinase_dom"/>
</dbReference>
<feature type="domain" description="Histidine kinase" evidence="4">
    <location>
        <begin position="1565"/>
        <end position="1807"/>
    </location>
</feature>
<dbReference type="Gene3D" id="3.30.450.40">
    <property type="match status" value="1"/>
</dbReference>
<dbReference type="CDD" id="cd00082">
    <property type="entry name" value="HisKA"/>
    <property type="match status" value="1"/>
</dbReference>
<feature type="modified residue" description="4-aspartylphosphate" evidence="2">
    <location>
        <position position="1883"/>
    </location>
</feature>
<keyword evidence="6" id="KW-0418">Kinase</keyword>
<evidence type="ECO:0000313" key="6">
    <source>
        <dbReference type="EMBL" id="KAL0482040.1"/>
    </source>
</evidence>
<dbReference type="GO" id="GO:0000155">
    <property type="term" value="F:phosphorelay sensor kinase activity"/>
    <property type="evidence" value="ECO:0007669"/>
    <property type="project" value="InterPro"/>
</dbReference>
<dbReference type="PROSITE" id="PS50011">
    <property type="entry name" value="PROTEIN_KINASE_DOM"/>
    <property type="match status" value="1"/>
</dbReference>
<comment type="caution">
    <text evidence="6">The sequence shown here is derived from an EMBL/GenBank/DDBJ whole genome shotgun (WGS) entry which is preliminary data.</text>
</comment>
<dbReference type="Gene3D" id="3.30.565.10">
    <property type="entry name" value="Histidine kinase-like ATPase, C-terminal domain"/>
    <property type="match status" value="1"/>
</dbReference>
<dbReference type="InterPro" id="IPR011006">
    <property type="entry name" value="CheY-like_superfamily"/>
</dbReference>
<proteinExistence type="predicted"/>
<dbReference type="InterPro" id="IPR011009">
    <property type="entry name" value="Kinase-like_dom_sf"/>
</dbReference>
<dbReference type="InterPro" id="IPR029016">
    <property type="entry name" value="GAF-like_dom_sf"/>
</dbReference>
<sequence length="1957" mass="222180">MSSDRSKFVGEVFDGLEQVYSSKYTNISRCKYGDSTVILKSNEPNSSRNYDQKLSREFLIGQQAGKDSERVVKYIRLTERKEDASDSLITIILEDLGNNTLLSLIPFDGFPVTEFLEYAVECVKGLKDIHLNNIIHKDVKPANMGITFYQMLCGKVPFAGNEVMELIHSHIAVEPPPLPSHIPKVVSDVVMKLLKKDAAERYQSCQGLLYDLQECVSIINKNPQRNQIEWFQVGQSDYSDRFNMPKHLYGRNKELNVLINAFDRVSHTGTSEVVLVSGYSGIGKSSLVLELQRPTQIKQGYFAVGKFDQYEHNTIYSVVVDAIRAVVKQILNEGPDRILTWRKKMLDNVGSNIYLILELMPEVRIVMGESADHQESSPSSSSSSLATASEVKNRLDIALTKFFGLFATRNAPLVMFFDDLQWADRESVDLIFNLIQNTHYLMFVGSYRDNEVTLQHAASRMIESFKSTESIIPSQHIYLSPLSKHHVHQWIHDALQGNGIDISTTTSTPTTKAEQREEETHLEQFSHVIYTKTEGNPFFINLFMNALNSQGLLRRQDRTWVWDLSQIKTQSATDNVVSIMTQRMKSFGGDVEKVLKWASCMGNSFDIKVLAFIMNKTLDEILCHLTVILDMGLMFISTNNNNGLDDRLQFAHDRVHEAALSNVKLEEIPFIHLSIACCTLKMKKIKCSDQLVMTRELLDVVDHLNRSRDLFSSHRDDHSFLLQCIRQYEPNHSIKDMIKTIVQFNILASKKNQRSGGYSKAISLCNQALDWMSILHDQDPETSWRVDYDYMFTLYYELTSNYFFHTDPTLFDAHCQVLLKYARGIHLHMVYNLCISHLTNSYQVEKAMHYCTLLLSSYDITIPINEPDSWNDLFDQNLIQIQIMLDRLRDPDTNVVNIQSLVKRPDDGRIELYKCLSLVCTCCFLSSSAMIGFVSSMAMKVFLCECVTSQVSSVMVYLIMNLLSVGNYRLSEELGRLVLIITEQIFPNDFVERTRSTHLYNTMIRHWFQPFEHSLISSRQICSMGFECGEILFGMYCYSTMLSCLLHGGYDLSTMTREVQQTETMSKRYNNVGVLDVCITFRMMFSLLQGDNKDPNIQSALLNTSKSITSPLVVVYAEHIAVLLEIILEYDLSSEVINSDDILQFAETKFNTLDRIHNSYKTLGTSQMTCYNRFLSCLYCIRIVKALKLITNHDERKESYMNKAIRIIDETIDQMTTWNHFCPDNYYNKLCLMKAEKIMYVDEQGWAAMHYYEQSIKASTKQKITHETAIALELESKFLLLMGSESLSNTTLINSCKYYKKWGAAEKIDSLQRRFGHQLKTISDASSLSSSDQSYNSSSRGTDSLVHASTSVNVSCATNTMNTNLAHYDIQNILKASQVISSNIKIEMLLINIIKIMIKIAGASMGAIIIDDKVEAQCINGCIDGLCSIPLNQWTLGSISAVRYVSHTKSTICTGCAHESTQYEFLASDPFVIKSNTKSMLCMPVMHSNQVKAVLYMENNYMTDCFKSDQVNVLSILTTQVAISLENARFFNSQMLHMEQLAQVEKARAKEEQMYRKRQEEFVDRICHEIRNPIQGLIGNCELMDSVAKSLIDLGVERHHPDVELHLSTLNTCIEAVQVCGQYQKVITDDVLTLSKLEFNQVKLIHSAMSPHALVNNVLQMFEGDARKKKINLCKVVNEEASTIVVSADYNRISQILINLVSNAVKFTHVGAVTVSLCSKSIPNTNQTNLLFSVTDTGIGVDVKDREAIFDRFVQATQRNMSEYSGSGLGLFISRMLSELMNGRIWIEDSALGTGGSTFKFNIVVDVEQNKESVARHKSIETIRIQPEDIKELRLLVVEDNKINQRVLARMLTSMKCICVTADDGVDGLEKFRSSEFDVVLMDVSMPRMDGNECTKCIRQLEKERGHGKKALIVGLSGNARQEHQEQGYEAGMDEYLTKPIQSKDILPILTAARCAK</sequence>
<keyword evidence="6" id="KW-0808">Transferase</keyword>
<dbReference type="PRINTS" id="PR00344">
    <property type="entry name" value="BCTRLSENSOR"/>
</dbReference>
<dbReference type="SMART" id="SM00220">
    <property type="entry name" value="S_TKc"/>
    <property type="match status" value="1"/>
</dbReference>
<dbReference type="Pfam" id="PF13191">
    <property type="entry name" value="AAA_16"/>
    <property type="match status" value="1"/>
</dbReference>
<evidence type="ECO:0000313" key="7">
    <source>
        <dbReference type="Proteomes" id="UP001431209"/>
    </source>
</evidence>
<dbReference type="SUPFAM" id="SSF55781">
    <property type="entry name" value="GAF domain-like"/>
    <property type="match status" value="1"/>
</dbReference>
<dbReference type="InterPro" id="IPR003661">
    <property type="entry name" value="HisK_dim/P_dom"/>
</dbReference>
<dbReference type="Gene3D" id="3.40.50.2300">
    <property type="match status" value="1"/>
</dbReference>
<accession>A0AAW2YZ65</accession>
<dbReference type="InterPro" id="IPR027417">
    <property type="entry name" value="P-loop_NTPase"/>
</dbReference>